<dbReference type="GO" id="GO:0015031">
    <property type="term" value="P:protein transport"/>
    <property type="evidence" value="ECO:0007669"/>
    <property type="project" value="UniProtKB-KW"/>
</dbReference>
<keyword evidence="1" id="KW-0813">Transport</keyword>
<name>A0A8X8ZDW9_SALSN</name>
<reference evidence="4" key="2">
    <citation type="submission" date="2020-08" db="EMBL/GenBank/DDBJ databases">
        <title>Plant Genome Project.</title>
        <authorList>
            <person name="Zhang R.-G."/>
        </authorList>
    </citation>
    <scope>NUCLEOTIDE SEQUENCE</scope>
    <source>
        <strain evidence="4">Huo1</strain>
        <tissue evidence="4">Leaf</tissue>
    </source>
</reference>
<sequence>MSAKSSDPKKKILVASDDESSDYEDDSEPETDLGLGLSLDKLNLGPKKKLLILCLGGLLVSRVHLKDKATVRGLRPDVVYGKFLVFKRPFCTDFLNFCFQRFEVALWSSAREHNIEGVLTNITGGSANRNKLLFVWAQEECKESGFYCLNKGEKPLFLKELKDVWGSRTCKGKYSASNTLLIDDEPHVSLLNPPNTAIFPQPYKKHDRADTYLGPNGELRKYLDAVADADDVTAYVKDHPLGQRAITPSHPNWDFYSKVVRRHGKVVEDSVAESSAK</sequence>
<dbReference type="SMART" id="SM00577">
    <property type="entry name" value="CPDc"/>
    <property type="match status" value="1"/>
</dbReference>
<protein>
    <recommendedName>
        <fullName evidence="1">Mitochondrial import inner membrane translocase subunit TIM50</fullName>
    </recommendedName>
</protein>
<comment type="caution">
    <text evidence="4">The sequence shown here is derived from an EMBL/GenBank/DDBJ whole genome shotgun (WGS) entry which is preliminary data.</text>
</comment>
<dbReference type="OrthoDB" id="1711508at2759"/>
<dbReference type="InterPro" id="IPR004274">
    <property type="entry name" value="FCP1_dom"/>
</dbReference>
<dbReference type="EMBL" id="PNBA02000014">
    <property type="protein sequence ID" value="KAG6401577.1"/>
    <property type="molecule type" value="Genomic_DNA"/>
</dbReference>
<proteinExistence type="inferred from homology"/>
<gene>
    <name evidence="4" type="ORF">SASPL_138438</name>
</gene>
<evidence type="ECO:0000256" key="1">
    <source>
        <dbReference type="RuleBase" id="RU365079"/>
    </source>
</evidence>
<keyword evidence="1" id="KW-0496">Mitochondrion</keyword>
<comment type="function">
    <text evidence="1">Essential component of the TIM23 complex, a complex that mediates the translocation of transit peptide-containing proteins across the mitochondrial inner membrane.</text>
</comment>
<evidence type="ECO:0000313" key="5">
    <source>
        <dbReference type="Proteomes" id="UP000298416"/>
    </source>
</evidence>
<keyword evidence="1" id="KW-0653">Protein transport</keyword>
<organism evidence="4">
    <name type="scientific">Salvia splendens</name>
    <name type="common">Scarlet sage</name>
    <dbReference type="NCBI Taxonomy" id="180675"/>
    <lineage>
        <taxon>Eukaryota</taxon>
        <taxon>Viridiplantae</taxon>
        <taxon>Streptophyta</taxon>
        <taxon>Embryophyta</taxon>
        <taxon>Tracheophyta</taxon>
        <taxon>Spermatophyta</taxon>
        <taxon>Magnoliopsida</taxon>
        <taxon>eudicotyledons</taxon>
        <taxon>Gunneridae</taxon>
        <taxon>Pentapetalae</taxon>
        <taxon>asterids</taxon>
        <taxon>lamiids</taxon>
        <taxon>Lamiales</taxon>
        <taxon>Lamiaceae</taxon>
        <taxon>Nepetoideae</taxon>
        <taxon>Mentheae</taxon>
        <taxon>Salviinae</taxon>
        <taxon>Salvia</taxon>
        <taxon>Salvia subgen. Calosphace</taxon>
        <taxon>core Calosphace</taxon>
    </lineage>
</organism>
<feature type="region of interest" description="Disordered" evidence="2">
    <location>
        <begin position="1"/>
        <end position="31"/>
    </location>
</feature>
<comment type="subunit">
    <text evidence="1">Component of the TIM23 complex.</text>
</comment>
<dbReference type="SUPFAM" id="SSF56784">
    <property type="entry name" value="HAD-like"/>
    <property type="match status" value="1"/>
</dbReference>
<dbReference type="PROSITE" id="PS50969">
    <property type="entry name" value="FCP1"/>
    <property type="match status" value="1"/>
</dbReference>
<dbReference type="AlphaFoldDB" id="A0A8X8ZDW9"/>
<keyword evidence="1" id="KW-0811">Translocation</keyword>
<comment type="subcellular location">
    <subcellularLocation>
        <location evidence="1">Mitochondrion inner membrane</location>
        <topology evidence="1">Single-pass membrane protein</topology>
    </subcellularLocation>
</comment>
<dbReference type="InterPro" id="IPR050365">
    <property type="entry name" value="TIM50"/>
</dbReference>
<dbReference type="Gene3D" id="3.40.50.1000">
    <property type="entry name" value="HAD superfamily/HAD-like"/>
    <property type="match status" value="1"/>
</dbReference>
<dbReference type="InterPro" id="IPR036412">
    <property type="entry name" value="HAD-like_sf"/>
</dbReference>
<feature type="compositionally biased region" description="Basic and acidic residues" evidence="2">
    <location>
        <begin position="1"/>
        <end position="10"/>
    </location>
</feature>
<evidence type="ECO:0000256" key="2">
    <source>
        <dbReference type="SAM" id="MobiDB-lite"/>
    </source>
</evidence>
<dbReference type="InterPro" id="IPR023214">
    <property type="entry name" value="HAD_sf"/>
</dbReference>
<evidence type="ECO:0000259" key="3">
    <source>
        <dbReference type="PROSITE" id="PS50969"/>
    </source>
</evidence>
<feature type="compositionally biased region" description="Acidic residues" evidence="2">
    <location>
        <begin position="16"/>
        <end position="31"/>
    </location>
</feature>
<comment type="similarity">
    <text evidence="1">Belongs to the TIM50 family.</text>
</comment>
<dbReference type="GO" id="GO:0005744">
    <property type="term" value="C:TIM23 mitochondrial import inner membrane translocase complex"/>
    <property type="evidence" value="ECO:0007669"/>
    <property type="project" value="UniProtKB-UniRule"/>
</dbReference>
<dbReference type="PANTHER" id="PTHR12210">
    <property type="entry name" value="DULLARD PROTEIN PHOSPHATASE"/>
    <property type="match status" value="1"/>
</dbReference>
<reference evidence="4" key="1">
    <citation type="submission" date="2018-01" db="EMBL/GenBank/DDBJ databases">
        <authorList>
            <person name="Mao J.F."/>
        </authorList>
    </citation>
    <scope>NUCLEOTIDE SEQUENCE</scope>
    <source>
        <strain evidence="4">Huo1</strain>
        <tissue evidence="4">Leaf</tissue>
    </source>
</reference>
<accession>A0A8X8ZDW9</accession>
<feature type="domain" description="FCP1 homology" evidence="3">
    <location>
        <begin position="44"/>
        <end position="226"/>
    </location>
</feature>
<keyword evidence="5" id="KW-1185">Reference proteome</keyword>
<dbReference type="Proteomes" id="UP000298416">
    <property type="component" value="Unassembled WGS sequence"/>
</dbReference>
<keyword evidence="1" id="KW-0809">Transit peptide</keyword>
<dbReference type="Pfam" id="PF03031">
    <property type="entry name" value="NIF"/>
    <property type="match status" value="1"/>
</dbReference>
<evidence type="ECO:0000313" key="4">
    <source>
        <dbReference type="EMBL" id="KAG6401577.1"/>
    </source>
</evidence>